<reference evidence="2 3" key="1">
    <citation type="submission" date="2021-02" db="EMBL/GenBank/DDBJ databases">
        <title>Streptomyces spirodelae sp. nov., isolated from duckweed.</title>
        <authorList>
            <person name="Saimee Y."/>
            <person name="Duangmal K."/>
        </authorList>
    </citation>
    <scope>NUCLEOTIDE SEQUENCE [LARGE SCALE GENOMIC DNA]</scope>
    <source>
        <strain evidence="2 3">DSM 42105</strain>
    </source>
</reference>
<feature type="transmembrane region" description="Helical" evidence="1">
    <location>
        <begin position="32"/>
        <end position="52"/>
    </location>
</feature>
<dbReference type="EMBL" id="JAFFZM010000016">
    <property type="protein sequence ID" value="MBO8201452.1"/>
    <property type="molecule type" value="Genomic_DNA"/>
</dbReference>
<evidence type="ECO:0000313" key="3">
    <source>
        <dbReference type="Proteomes" id="UP000721954"/>
    </source>
</evidence>
<keyword evidence="3" id="KW-1185">Reference proteome</keyword>
<evidence type="ECO:0000256" key="1">
    <source>
        <dbReference type="SAM" id="Phobius"/>
    </source>
</evidence>
<proteinExistence type="predicted"/>
<dbReference type="Proteomes" id="UP000721954">
    <property type="component" value="Unassembled WGS sequence"/>
</dbReference>
<dbReference type="GeneID" id="96261801"/>
<keyword evidence="1" id="KW-0472">Membrane</keyword>
<gene>
    <name evidence="2" type="ORF">JW613_24605</name>
</gene>
<sequence length="69" mass="6968">MLTVGVAGTALVLVWATGAGPYPPAPDVKEHALKWVVTATVLLAGVGGALLWSSTDQGADRNGNNRTGP</sequence>
<dbReference type="RefSeq" id="WP_209213116.1">
    <property type="nucleotide sequence ID" value="NZ_JAFFZM010000016.1"/>
</dbReference>
<protein>
    <submittedName>
        <fullName evidence="2">Uncharacterized protein</fullName>
    </submittedName>
</protein>
<organism evidence="2 3">
    <name type="scientific">Streptomyces smyrnaeus</name>
    <dbReference type="NCBI Taxonomy" id="1387713"/>
    <lineage>
        <taxon>Bacteria</taxon>
        <taxon>Bacillati</taxon>
        <taxon>Actinomycetota</taxon>
        <taxon>Actinomycetes</taxon>
        <taxon>Kitasatosporales</taxon>
        <taxon>Streptomycetaceae</taxon>
        <taxon>Streptomyces</taxon>
    </lineage>
</organism>
<keyword evidence="1" id="KW-0812">Transmembrane</keyword>
<comment type="caution">
    <text evidence="2">The sequence shown here is derived from an EMBL/GenBank/DDBJ whole genome shotgun (WGS) entry which is preliminary data.</text>
</comment>
<name>A0ABS3Y1B9_9ACTN</name>
<accession>A0ABS3Y1B9</accession>
<evidence type="ECO:0000313" key="2">
    <source>
        <dbReference type="EMBL" id="MBO8201452.1"/>
    </source>
</evidence>
<keyword evidence="1" id="KW-1133">Transmembrane helix</keyword>